<feature type="transmembrane region" description="Helical" evidence="1">
    <location>
        <begin position="20"/>
        <end position="40"/>
    </location>
</feature>
<keyword evidence="1" id="KW-0812">Transmembrane</keyword>
<evidence type="ECO:0000313" key="3">
    <source>
        <dbReference type="Proteomes" id="UP000198850"/>
    </source>
</evidence>
<feature type="transmembrane region" description="Helical" evidence="1">
    <location>
        <begin position="46"/>
        <end position="67"/>
    </location>
</feature>
<evidence type="ECO:0000313" key="2">
    <source>
        <dbReference type="EMBL" id="SEB20688.1"/>
    </source>
</evidence>
<dbReference type="AlphaFoldDB" id="A0A1H4HI32"/>
<proteinExistence type="predicted"/>
<dbReference type="STRING" id="425514.SAMN05443550_11728"/>
<name>A0A1H4HI32_9SPHI</name>
<dbReference type="EMBL" id="FNRA01000017">
    <property type="protein sequence ID" value="SEB20688.1"/>
    <property type="molecule type" value="Genomic_DNA"/>
</dbReference>
<organism evidence="2 3">
    <name type="scientific">Pedobacter hartonius</name>
    <dbReference type="NCBI Taxonomy" id="425514"/>
    <lineage>
        <taxon>Bacteria</taxon>
        <taxon>Pseudomonadati</taxon>
        <taxon>Bacteroidota</taxon>
        <taxon>Sphingobacteriia</taxon>
        <taxon>Sphingobacteriales</taxon>
        <taxon>Sphingobacteriaceae</taxon>
        <taxon>Pedobacter</taxon>
    </lineage>
</organism>
<dbReference type="Proteomes" id="UP000198850">
    <property type="component" value="Unassembled WGS sequence"/>
</dbReference>
<reference evidence="2 3" key="1">
    <citation type="submission" date="2016-10" db="EMBL/GenBank/DDBJ databases">
        <authorList>
            <person name="de Groot N.N."/>
        </authorList>
    </citation>
    <scope>NUCLEOTIDE SEQUENCE [LARGE SCALE GENOMIC DNA]</scope>
    <source>
        <strain evidence="2 3">DSM 19033</strain>
    </source>
</reference>
<protein>
    <submittedName>
        <fullName evidence="2">Uncharacterized protein</fullName>
    </submittedName>
</protein>
<keyword evidence="1" id="KW-0472">Membrane</keyword>
<keyword evidence="3" id="KW-1185">Reference proteome</keyword>
<keyword evidence="1" id="KW-1133">Transmembrane helix</keyword>
<dbReference type="RefSeq" id="WP_090559957.1">
    <property type="nucleotide sequence ID" value="NZ_FNRA01000017.1"/>
</dbReference>
<evidence type="ECO:0000256" key="1">
    <source>
        <dbReference type="SAM" id="Phobius"/>
    </source>
</evidence>
<gene>
    <name evidence="2" type="ORF">SAMN05443550_11728</name>
</gene>
<accession>A0A1H4HI32</accession>
<sequence length="70" mass="7768">MAKRRTRKAAAKKMGFKQVIVSLAILFSAVLFIIKIFIGSVGWFEVFAPIIIAFVIVFLLSAIKAGIRKI</sequence>